<dbReference type="HOGENOM" id="CLU_2015579_0_0_1"/>
<proteinExistence type="predicted"/>
<dbReference type="Proteomes" id="UP000005426">
    <property type="component" value="Unassembled WGS sequence"/>
</dbReference>
<protein>
    <submittedName>
        <fullName evidence="1">Uncharacterized protein</fullName>
    </submittedName>
</protein>
<dbReference type="EMBL" id="ABDG02000026">
    <property type="protein sequence ID" value="EHK43191.1"/>
    <property type="molecule type" value="Genomic_DNA"/>
</dbReference>
<evidence type="ECO:0000313" key="2">
    <source>
        <dbReference type="Proteomes" id="UP000005426"/>
    </source>
</evidence>
<accession>G9P0P0</accession>
<name>G9P0P0_HYPAI</name>
<organism evidence="1 2">
    <name type="scientific">Hypocrea atroviridis (strain ATCC 20476 / IMI 206040)</name>
    <name type="common">Trichoderma atroviride</name>
    <dbReference type="NCBI Taxonomy" id="452589"/>
    <lineage>
        <taxon>Eukaryota</taxon>
        <taxon>Fungi</taxon>
        <taxon>Dikarya</taxon>
        <taxon>Ascomycota</taxon>
        <taxon>Pezizomycotina</taxon>
        <taxon>Sordariomycetes</taxon>
        <taxon>Hypocreomycetidae</taxon>
        <taxon>Hypocreales</taxon>
        <taxon>Hypocreaceae</taxon>
        <taxon>Trichoderma</taxon>
    </lineage>
</organism>
<evidence type="ECO:0000313" key="1">
    <source>
        <dbReference type="EMBL" id="EHK43191.1"/>
    </source>
</evidence>
<reference evidence="1 2" key="1">
    <citation type="journal article" date="2011" name="Genome Biol.">
        <title>Comparative genome sequence analysis underscores mycoparasitism as the ancestral life style of Trichoderma.</title>
        <authorList>
            <person name="Kubicek C.P."/>
            <person name="Herrera-Estrella A."/>
            <person name="Seidl-Seiboth V."/>
            <person name="Martinez D.A."/>
            <person name="Druzhinina I.S."/>
            <person name="Thon M."/>
            <person name="Zeilinger S."/>
            <person name="Casas-Flores S."/>
            <person name="Horwitz B.A."/>
            <person name="Mukherjee P.K."/>
            <person name="Mukherjee M."/>
            <person name="Kredics L."/>
            <person name="Alcaraz L.D."/>
            <person name="Aerts A."/>
            <person name="Antal Z."/>
            <person name="Atanasova L."/>
            <person name="Cervantes-Badillo M.G."/>
            <person name="Challacombe J."/>
            <person name="Chertkov O."/>
            <person name="McCluskey K."/>
            <person name="Coulpier F."/>
            <person name="Deshpande N."/>
            <person name="von Doehren H."/>
            <person name="Ebbole D.J."/>
            <person name="Esquivel-Naranjo E.U."/>
            <person name="Fekete E."/>
            <person name="Flipphi M."/>
            <person name="Glaser F."/>
            <person name="Gomez-Rodriguez E.Y."/>
            <person name="Gruber S."/>
            <person name="Han C."/>
            <person name="Henrissat B."/>
            <person name="Hermosa R."/>
            <person name="Hernandez-Onate M."/>
            <person name="Karaffa L."/>
            <person name="Kosti I."/>
            <person name="Le Crom S."/>
            <person name="Lindquist E."/>
            <person name="Lucas S."/>
            <person name="Luebeck M."/>
            <person name="Luebeck P.S."/>
            <person name="Margeot A."/>
            <person name="Metz B."/>
            <person name="Misra M."/>
            <person name="Nevalainen H."/>
            <person name="Omann M."/>
            <person name="Packer N."/>
            <person name="Perrone G."/>
            <person name="Uresti-Rivera E.E."/>
            <person name="Salamov A."/>
            <person name="Schmoll M."/>
            <person name="Seiboth B."/>
            <person name="Shapiro H."/>
            <person name="Sukno S."/>
            <person name="Tamayo-Ramos J.A."/>
            <person name="Tisch D."/>
            <person name="Wiest A."/>
            <person name="Wilkinson H.H."/>
            <person name="Zhang M."/>
            <person name="Coutinho P.M."/>
            <person name="Kenerley C.M."/>
            <person name="Monte E."/>
            <person name="Baker S.E."/>
            <person name="Grigoriev I.V."/>
        </authorList>
    </citation>
    <scope>NUCLEOTIDE SEQUENCE [LARGE SCALE GENOMIC DNA]</scope>
    <source>
        <strain evidence="2">ATCC 20476 / IMI 206040</strain>
    </source>
</reference>
<keyword evidence="2" id="KW-1185">Reference proteome</keyword>
<gene>
    <name evidence="1" type="ORF">TRIATDRAFT_301097</name>
</gene>
<comment type="caution">
    <text evidence="1">The sequence shown here is derived from an EMBL/GenBank/DDBJ whole genome shotgun (WGS) entry which is preliminary data.</text>
</comment>
<dbReference type="AlphaFoldDB" id="G9P0P0"/>
<sequence length="123" mass="13878">MTTSKMLASVRIGRGAICLYLYVLDPPMSRSHKATLSLRDAAELLAVSIVILPVMSYWTPRSQQPVYTCTTIMPFSTMARVLDRQVLLLYSPSYLGVGACKVFNRLPASHLYEYKYQLTRLPT</sequence>